<name>A0A0B1SQ46_OESDE</name>
<keyword evidence="1" id="KW-1133">Transmembrane helix</keyword>
<protein>
    <submittedName>
        <fullName evidence="2">Uncharacterized protein</fullName>
    </submittedName>
</protein>
<evidence type="ECO:0000313" key="3">
    <source>
        <dbReference type="Proteomes" id="UP000053660"/>
    </source>
</evidence>
<reference evidence="2 3" key="1">
    <citation type="submission" date="2014-03" db="EMBL/GenBank/DDBJ databases">
        <title>Draft genome of the hookworm Oesophagostomum dentatum.</title>
        <authorList>
            <person name="Mitreva M."/>
        </authorList>
    </citation>
    <scope>NUCLEOTIDE SEQUENCE [LARGE SCALE GENOMIC DNA]</scope>
    <source>
        <strain evidence="2 3">OD-Hann</strain>
    </source>
</reference>
<organism evidence="2 3">
    <name type="scientific">Oesophagostomum dentatum</name>
    <name type="common">Nodular worm</name>
    <dbReference type="NCBI Taxonomy" id="61180"/>
    <lineage>
        <taxon>Eukaryota</taxon>
        <taxon>Metazoa</taxon>
        <taxon>Ecdysozoa</taxon>
        <taxon>Nematoda</taxon>
        <taxon>Chromadorea</taxon>
        <taxon>Rhabditida</taxon>
        <taxon>Rhabditina</taxon>
        <taxon>Rhabditomorpha</taxon>
        <taxon>Strongyloidea</taxon>
        <taxon>Strongylidae</taxon>
        <taxon>Oesophagostomum</taxon>
    </lineage>
</organism>
<evidence type="ECO:0000256" key="1">
    <source>
        <dbReference type="SAM" id="Phobius"/>
    </source>
</evidence>
<keyword evidence="1" id="KW-0812">Transmembrane</keyword>
<dbReference type="Proteomes" id="UP000053660">
    <property type="component" value="Unassembled WGS sequence"/>
</dbReference>
<feature type="transmembrane region" description="Helical" evidence="1">
    <location>
        <begin position="6"/>
        <end position="30"/>
    </location>
</feature>
<accession>A0A0B1SQ46</accession>
<keyword evidence="3" id="KW-1185">Reference proteome</keyword>
<gene>
    <name evidence="2" type="ORF">OESDEN_14246</name>
</gene>
<proteinExistence type="predicted"/>
<sequence>MAGEVFTAITLAVLIFGSAISVVVTVVLTARLSDSKVVYFAMYLGDNNADATNLQFLANEMDISNAKCSFFLVRSVPVSNMCMVCRKVSVNLCQASYPHCLRV</sequence>
<evidence type="ECO:0000313" key="2">
    <source>
        <dbReference type="EMBL" id="KHJ86016.1"/>
    </source>
</evidence>
<dbReference type="AlphaFoldDB" id="A0A0B1SQ46"/>
<keyword evidence="1" id="KW-0472">Membrane</keyword>
<dbReference type="EMBL" id="KN561838">
    <property type="protein sequence ID" value="KHJ86016.1"/>
    <property type="molecule type" value="Genomic_DNA"/>
</dbReference>